<evidence type="ECO:0000256" key="2">
    <source>
        <dbReference type="ARBA" id="ARBA00022695"/>
    </source>
</evidence>
<evidence type="ECO:0000313" key="4">
    <source>
        <dbReference type="Proteomes" id="UP000598633"/>
    </source>
</evidence>
<organism evidence="3 4">
    <name type="scientific">Candidatus Sulfomarinibacter kjeldsenii</name>
    <dbReference type="NCBI Taxonomy" id="2885994"/>
    <lineage>
        <taxon>Bacteria</taxon>
        <taxon>Pseudomonadati</taxon>
        <taxon>Acidobacteriota</taxon>
        <taxon>Thermoanaerobaculia</taxon>
        <taxon>Thermoanaerobaculales</taxon>
        <taxon>Candidatus Sulfomarinibacteraceae</taxon>
        <taxon>Candidatus Sulfomarinibacter</taxon>
    </lineage>
</organism>
<dbReference type="PANTHER" id="PTHR32125:SF4">
    <property type="entry name" value="2-C-METHYL-D-ERYTHRITOL 4-PHOSPHATE CYTIDYLYLTRANSFERASE, CHLOROPLASTIC"/>
    <property type="match status" value="1"/>
</dbReference>
<dbReference type="PANTHER" id="PTHR32125">
    <property type="entry name" value="2-C-METHYL-D-ERYTHRITOL 4-PHOSPHATE CYTIDYLYLTRANSFERASE, CHLOROPLASTIC"/>
    <property type="match status" value="1"/>
</dbReference>
<gene>
    <name evidence="3" type="ORF">IFJ97_00410</name>
</gene>
<dbReference type="SUPFAM" id="SSF53448">
    <property type="entry name" value="Nucleotide-diphospho-sugar transferases"/>
    <property type="match status" value="1"/>
</dbReference>
<dbReference type="AlphaFoldDB" id="A0A8J6XW23"/>
<proteinExistence type="predicted"/>
<accession>A0A8J6XW23</accession>
<dbReference type="Pfam" id="PF01128">
    <property type="entry name" value="IspD"/>
    <property type="match status" value="1"/>
</dbReference>
<evidence type="ECO:0000256" key="1">
    <source>
        <dbReference type="ARBA" id="ARBA00022679"/>
    </source>
</evidence>
<evidence type="ECO:0000313" key="3">
    <source>
        <dbReference type="EMBL" id="MBD3869802.1"/>
    </source>
</evidence>
<name>A0A8J6XW23_9BACT</name>
<dbReference type="InterPro" id="IPR029044">
    <property type="entry name" value="Nucleotide-diphossugar_trans"/>
</dbReference>
<dbReference type="EMBL" id="JACXWA010000007">
    <property type="protein sequence ID" value="MBD3869802.1"/>
    <property type="molecule type" value="Genomic_DNA"/>
</dbReference>
<reference evidence="3 4" key="1">
    <citation type="submission" date="2020-08" db="EMBL/GenBank/DDBJ databases">
        <title>Acidobacteriota in marine sediments use diverse sulfur dissimilation pathways.</title>
        <authorList>
            <person name="Wasmund K."/>
        </authorList>
    </citation>
    <scope>NUCLEOTIDE SEQUENCE [LARGE SCALE GENOMIC DNA]</scope>
    <source>
        <strain evidence="3">MAG AM3-A</strain>
    </source>
</reference>
<dbReference type="GO" id="GO:0050518">
    <property type="term" value="F:2-C-methyl-D-erythritol 4-phosphate cytidylyltransferase activity"/>
    <property type="evidence" value="ECO:0007669"/>
    <property type="project" value="TreeGrafter"/>
</dbReference>
<keyword evidence="1" id="KW-0808">Transferase</keyword>
<keyword evidence="2 3" id="KW-0548">Nucleotidyltransferase</keyword>
<dbReference type="Gene3D" id="3.90.550.10">
    <property type="entry name" value="Spore Coat Polysaccharide Biosynthesis Protein SpsA, Chain A"/>
    <property type="match status" value="1"/>
</dbReference>
<dbReference type="InterPro" id="IPR050088">
    <property type="entry name" value="IspD/TarI_cytidylyltransf_bact"/>
</dbReference>
<dbReference type="CDD" id="cd02516">
    <property type="entry name" value="CDP-ME_synthetase"/>
    <property type="match status" value="1"/>
</dbReference>
<dbReference type="InterPro" id="IPR034683">
    <property type="entry name" value="IspD/TarI"/>
</dbReference>
<comment type="caution">
    <text evidence="3">The sequence shown here is derived from an EMBL/GenBank/DDBJ whole genome shotgun (WGS) entry which is preliminary data.</text>
</comment>
<protein>
    <submittedName>
        <fullName evidence="3">2-C-methyl-D-erythritol 4-phosphate cytidylyltransferase</fullName>
    </submittedName>
</protein>
<sequence>MSSLPPPRSDYPHSPDNPHPKHSQLAFVCVGAGRGVRFGGDKLAERLGSRTVFAAALGALVRAAPEALMVVVVCDAMLEFWRDQLSPECPQARFVSGGDRRQDSVRAGVLYAAQAGADVVAVHDAARPLVDPEDVEAVINAVGGVAGAILSARISDTVKRVDGNGMVVDTLPREKLRSALTPQVFQIATLLEVWQRADLKRVWTDEATLLESAGIPVRSVLARHPNPKVTTEADLELMRAMMGSVS</sequence>
<dbReference type="Proteomes" id="UP000598633">
    <property type="component" value="Unassembled WGS sequence"/>
</dbReference>